<reference evidence="1 2" key="2">
    <citation type="submission" date="2018-11" db="EMBL/GenBank/DDBJ databases">
        <authorList>
            <consortium name="Pathogen Informatics"/>
        </authorList>
    </citation>
    <scope>NUCLEOTIDE SEQUENCE [LARGE SCALE GENOMIC DNA]</scope>
</reference>
<dbReference type="STRING" id="102285.A0A0R3TDA3"/>
<gene>
    <name evidence="1" type="ORF">HNAJ_LOCUS5040</name>
</gene>
<dbReference type="Proteomes" id="UP000278807">
    <property type="component" value="Unassembled WGS sequence"/>
</dbReference>
<dbReference type="EMBL" id="UZAE01003985">
    <property type="protein sequence ID" value="VDO00900.1"/>
    <property type="molecule type" value="Genomic_DNA"/>
</dbReference>
<dbReference type="AlphaFoldDB" id="A0A0R3TDA3"/>
<evidence type="ECO:0000313" key="3">
    <source>
        <dbReference type="WBParaSite" id="HNAJ_0000504201-mRNA-1"/>
    </source>
</evidence>
<reference evidence="3" key="1">
    <citation type="submission" date="2017-02" db="UniProtKB">
        <authorList>
            <consortium name="WormBaseParasite"/>
        </authorList>
    </citation>
    <scope>IDENTIFICATION</scope>
</reference>
<organism evidence="3">
    <name type="scientific">Rodentolepis nana</name>
    <name type="common">Dwarf tapeworm</name>
    <name type="synonym">Hymenolepis nana</name>
    <dbReference type="NCBI Taxonomy" id="102285"/>
    <lineage>
        <taxon>Eukaryota</taxon>
        <taxon>Metazoa</taxon>
        <taxon>Spiralia</taxon>
        <taxon>Lophotrochozoa</taxon>
        <taxon>Platyhelminthes</taxon>
        <taxon>Cestoda</taxon>
        <taxon>Eucestoda</taxon>
        <taxon>Cyclophyllidea</taxon>
        <taxon>Hymenolepididae</taxon>
        <taxon>Rodentolepis</taxon>
    </lineage>
</organism>
<sequence length="74" mass="8113">MSEPPPVRASHPLWAKSMMVPRADPHTTLPSSKTAAGFGAGLFPLHSPLPRESWLVSFPPLIDMLKFSGYSRLI</sequence>
<dbReference type="OrthoDB" id="6252758at2759"/>
<name>A0A0R3TDA3_RODNA</name>
<dbReference type="WBParaSite" id="HNAJ_0000504201-mRNA-1">
    <property type="protein sequence ID" value="HNAJ_0000504201-mRNA-1"/>
    <property type="gene ID" value="HNAJ_0000504201"/>
</dbReference>
<protein>
    <submittedName>
        <fullName evidence="1 3">Uncharacterized protein</fullName>
    </submittedName>
</protein>
<proteinExistence type="predicted"/>
<evidence type="ECO:0000313" key="1">
    <source>
        <dbReference type="EMBL" id="VDO00900.1"/>
    </source>
</evidence>
<evidence type="ECO:0000313" key="2">
    <source>
        <dbReference type="Proteomes" id="UP000278807"/>
    </source>
</evidence>
<accession>A0A0R3TDA3</accession>
<keyword evidence="2" id="KW-1185">Reference proteome</keyword>